<keyword evidence="2" id="KW-1185">Reference proteome</keyword>
<sequence>MVEEKVFNLFSLQPTFSKTKLGQSTENITELTPLHLPGTTVRHRLFQPSPAGDRNYFWSIRRKDVGDFTAKGWGSHRLITSGPGESYVEVKACYISFEKLLICSERDDSTRCSELCS</sequence>
<dbReference type="EMBL" id="CM042022">
    <property type="protein sequence ID" value="KAI3816708.1"/>
    <property type="molecule type" value="Genomic_DNA"/>
</dbReference>
<proteinExistence type="predicted"/>
<protein>
    <submittedName>
        <fullName evidence="1">Uncharacterized protein</fullName>
    </submittedName>
</protein>
<name>A0ACB9JAJ3_9ASTR</name>
<gene>
    <name evidence="1" type="ORF">L1987_16412</name>
</gene>
<reference evidence="2" key="1">
    <citation type="journal article" date="2022" name="Mol. Ecol. Resour.">
        <title>The genomes of chicory, endive, great burdock and yacon provide insights into Asteraceae palaeo-polyploidization history and plant inulin production.</title>
        <authorList>
            <person name="Fan W."/>
            <person name="Wang S."/>
            <person name="Wang H."/>
            <person name="Wang A."/>
            <person name="Jiang F."/>
            <person name="Liu H."/>
            <person name="Zhao H."/>
            <person name="Xu D."/>
            <person name="Zhang Y."/>
        </authorList>
    </citation>
    <scope>NUCLEOTIDE SEQUENCE [LARGE SCALE GENOMIC DNA]</scope>
    <source>
        <strain evidence="2">cv. Yunnan</strain>
    </source>
</reference>
<reference evidence="1 2" key="2">
    <citation type="journal article" date="2022" name="Mol. Ecol. Resour.">
        <title>The genomes of chicory, endive, great burdock and yacon provide insights into Asteraceae paleo-polyploidization history and plant inulin production.</title>
        <authorList>
            <person name="Fan W."/>
            <person name="Wang S."/>
            <person name="Wang H."/>
            <person name="Wang A."/>
            <person name="Jiang F."/>
            <person name="Liu H."/>
            <person name="Zhao H."/>
            <person name="Xu D."/>
            <person name="Zhang Y."/>
        </authorList>
    </citation>
    <scope>NUCLEOTIDE SEQUENCE [LARGE SCALE GENOMIC DNA]</scope>
    <source>
        <strain evidence="2">cv. Yunnan</strain>
        <tissue evidence="1">Leaves</tissue>
    </source>
</reference>
<comment type="caution">
    <text evidence="1">The sequence shown here is derived from an EMBL/GenBank/DDBJ whole genome shotgun (WGS) entry which is preliminary data.</text>
</comment>
<dbReference type="Proteomes" id="UP001056120">
    <property type="component" value="Linkage Group LG05"/>
</dbReference>
<organism evidence="1 2">
    <name type="scientific">Smallanthus sonchifolius</name>
    <dbReference type="NCBI Taxonomy" id="185202"/>
    <lineage>
        <taxon>Eukaryota</taxon>
        <taxon>Viridiplantae</taxon>
        <taxon>Streptophyta</taxon>
        <taxon>Embryophyta</taxon>
        <taxon>Tracheophyta</taxon>
        <taxon>Spermatophyta</taxon>
        <taxon>Magnoliopsida</taxon>
        <taxon>eudicotyledons</taxon>
        <taxon>Gunneridae</taxon>
        <taxon>Pentapetalae</taxon>
        <taxon>asterids</taxon>
        <taxon>campanulids</taxon>
        <taxon>Asterales</taxon>
        <taxon>Asteraceae</taxon>
        <taxon>Asteroideae</taxon>
        <taxon>Heliantheae alliance</taxon>
        <taxon>Millerieae</taxon>
        <taxon>Smallanthus</taxon>
    </lineage>
</organism>
<evidence type="ECO:0000313" key="2">
    <source>
        <dbReference type="Proteomes" id="UP001056120"/>
    </source>
</evidence>
<evidence type="ECO:0000313" key="1">
    <source>
        <dbReference type="EMBL" id="KAI3816708.1"/>
    </source>
</evidence>
<accession>A0ACB9JAJ3</accession>